<organism evidence="1">
    <name type="scientific">bioreactor metagenome</name>
    <dbReference type="NCBI Taxonomy" id="1076179"/>
    <lineage>
        <taxon>unclassified sequences</taxon>
        <taxon>metagenomes</taxon>
        <taxon>ecological metagenomes</taxon>
    </lineage>
</organism>
<dbReference type="InterPro" id="IPR013320">
    <property type="entry name" value="ConA-like_dom_sf"/>
</dbReference>
<evidence type="ECO:0008006" key="2">
    <source>
        <dbReference type="Google" id="ProtNLM"/>
    </source>
</evidence>
<name>A0A645ACZ7_9ZZZZ</name>
<dbReference type="Pfam" id="PF13385">
    <property type="entry name" value="Laminin_G_3"/>
    <property type="match status" value="1"/>
</dbReference>
<protein>
    <recommendedName>
        <fullName evidence="2">3-keto-disaccharide hydrolase domain-containing protein</fullName>
    </recommendedName>
</protein>
<evidence type="ECO:0000313" key="1">
    <source>
        <dbReference type="EMBL" id="MPM51059.1"/>
    </source>
</evidence>
<reference evidence="1" key="1">
    <citation type="submission" date="2019-08" db="EMBL/GenBank/DDBJ databases">
        <authorList>
            <person name="Kucharzyk K."/>
            <person name="Murdoch R.W."/>
            <person name="Higgins S."/>
            <person name="Loffler F."/>
        </authorList>
    </citation>
    <scope>NUCLEOTIDE SEQUENCE</scope>
</reference>
<accession>A0A645ACZ7</accession>
<dbReference type="EMBL" id="VSSQ01013242">
    <property type="protein sequence ID" value="MPM51059.1"/>
    <property type="molecule type" value="Genomic_DNA"/>
</dbReference>
<dbReference type="AlphaFoldDB" id="A0A645ACZ7"/>
<sequence>MKAFMSVCLALVTVGLLGATWPMTDTEGQELPNTGKEEGLSGFLGTTSQVDEMDAVKTGAEGIRCNGKTHATIPSAPFFSFVNSRGFTLSIDVKPIEELDEVSESVRYQIVTKGADSGRGSWELLYQRNTPAEPFQLVFYINPPEGKSLSLSAPCNIFPQEWTRLTVTLDRKECKMYANGEEIGVSPCKMLPFFNKDPLKIGVYAFGDQMGFPAQFRNLVIEKEAIPPTPVNK</sequence>
<comment type="caution">
    <text evidence="1">The sequence shown here is derived from an EMBL/GenBank/DDBJ whole genome shotgun (WGS) entry which is preliminary data.</text>
</comment>
<proteinExistence type="predicted"/>
<dbReference type="SUPFAM" id="SSF49899">
    <property type="entry name" value="Concanavalin A-like lectins/glucanases"/>
    <property type="match status" value="1"/>
</dbReference>
<gene>
    <name evidence="1" type="ORF">SDC9_97805</name>
</gene>
<dbReference type="Gene3D" id="2.60.120.200">
    <property type="match status" value="1"/>
</dbReference>